<sequence length="529" mass="58624">MVEQFIQNGMCGLIYDFKFPVLASAAQKAIVVAEQRYKRKKESLLYRVSSLAGIARPLTEVGRLRHHIINFSDMERTEKVNPIRPENMPVIAYAADASKTILKNLNPGTHRGSDDFFEASAGAYLTAIIWFYRQNFPQFCTLPHVVATAVYSNYKHVLSMLSTDTECAALIASLVTAVQEKAGKQLAGVIATLQLALSTINSPEIVWVLSPDEERGEGFSLNLNDPQEPKLLTIGNDASLKATFSPLVALIIGMALKLMNQQHKHPSFVFLDEAATIIIPDLETLPATARSNEVAMVYMTQDKSQMVDALGADKTEVLVSNLNNQLIGKVNSMTTAEYVSKMMGKQDKEMVSVSAGKSQGGATKGSHTNRSLSQSVSFQERSILQPTDMISLEQGEFVGQTVETDQPFFRATFLRKEYPGKHPIQPFVQFSLAMERAEPNSEKELAEVLSQTPPSSLGAADEQPAIAQLSLLERRKLARQEARRPTNLSVQKRILDKNFELIQEDVYTIIHSFYNRLGAAEAPNNSYQY</sequence>
<feature type="domain" description="TraD/TraG TraM recognition site" evidence="7">
    <location>
        <begin position="269"/>
        <end position="392"/>
    </location>
</feature>
<reference evidence="8 9" key="1">
    <citation type="submission" date="2020-08" db="EMBL/GenBank/DDBJ databases">
        <title>Hymenobacter sp.</title>
        <authorList>
            <person name="Kim M.K."/>
        </authorList>
    </citation>
    <scope>NUCLEOTIDE SEQUENCE [LARGE SCALE GENOMIC DNA]</scope>
    <source>
        <strain evidence="8 9">BT507</strain>
    </source>
</reference>
<name>A0ABR7MNF9_9BACT</name>
<protein>
    <submittedName>
        <fullName evidence="8">Type IV secretory system conjugative DNA transfer family protein</fullName>
    </submittedName>
</protein>
<dbReference type="Proteomes" id="UP000622017">
    <property type="component" value="Unassembled WGS sequence"/>
</dbReference>
<feature type="region of interest" description="Disordered" evidence="6">
    <location>
        <begin position="354"/>
        <end position="376"/>
    </location>
</feature>
<comment type="caution">
    <text evidence="8">The sequence shown here is derived from an EMBL/GenBank/DDBJ whole genome shotgun (WGS) entry which is preliminary data.</text>
</comment>
<dbReference type="EMBL" id="JACSCY010000014">
    <property type="protein sequence ID" value="MBC6612434.1"/>
    <property type="molecule type" value="Genomic_DNA"/>
</dbReference>
<organism evidence="8 9">
    <name type="scientific">Hymenobacter citatus</name>
    <dbReference type="NCBI Taxonomy" id="2763506"/>
    <lineage>
        <taxon>Bacteria</taxon>
        <taxon>Pseudomonadati</taxon>
        <taxon>Bacteroidota</taxon>
        <taxon>Cytophagia</taxon>
        <taxon>Cytophagales</taxon>
        <taxon>Hymenobacteraceae</taxon>
        <taxon>Hymenobacter</taxon>
    </lineage>
</organism>
<evidence type="ECO:0000256" key="2">
    <source>
        <dbReference type="ARBA" id="ARBA00022475"/>
    </source>
</evidence>
<comment type="subcellular location">
    <subcellularLocation>
        <location evidence="1">Cell membrane</location>
        <topology evidence="1">Multi-pass membrane protein</topology>
    </subcellularLocation>
</comment>
<evidence type="ECO:0000256" key="6">
    <source>
        <dbReference type="SAM" id="MobiDB-lite"/>
    </source>
</evidence>
<keyword evidence="4" id="KW-1133">Transmembrane helix</keyword>
<evidence type="ECO:0000256" key="5">
    <source>
        <dbReference type="ARBA" id="ARBA00023136"/>
    </source>
</evidence>
<dbReference type="Gene3D" id="3.40.50.300">
    <property type="entry name" value="P-loop containing nucleotide triphosphate hydrolases"/>
    <property type="match status" value="1"/>
</dbReference>
<feature type="compositionally biased region" description="Polar residues" evidence="6">
    <location>
        <begin position="364"/>
        <end position="376"/>
    </location>
</feature>
<proteinExistence type="predicted"/>
<dbReference type="InterPro" id="IPR032689">
    <property type="entry name" value="TraG-D_C"/>
</dbReference>
<keyword evidence="9" id="KW-1185">Reference proteome</keyword>
<dbReference type="RefSeq" id="WP_187320671.1">
    <property type="nucleotide sequence ID" value="NZ_JACSCY010000014.1"/>
</dbReference>
<dbReference type="InterPro" id="IPR027417">
    <property type="entry name" value="P-loop_NTPase"/>
</dbReference>
<evidence type="ECO:0000313" key="9">
    <source>
        <dbReference type="Proteomes" id="UP000622017"/>
    </source>
</evidence>
<dbReference type="InterPro" id="IPR051539">
    <property type="entry name" value="T4SS-coupling_protein"/>
</dbReference>
<evidence type="ECO:0000313" key="8">
    <source>
        <dbReference type="EMBL" id="MBC6612434.1"/>
    </source>
</evidence>
<dbReference type="PANTHER" id="PTHR37937:SF1">
    <property type="entry name" value="CONJUGATIVE TRANSFER: DNA TRANSPORT"/>
    <property type="match status" value="1"/>
</dbReference>
<dbReference type="Pfam" id="PF12696">
    <property type="entry name" value="TraG-D_C"/>
    <property type="match status" value="1"/>
</dbReference>
<evidence type="ECO:0000256" key="4">
    <source>
        <dbReference type="ARBA" id="ARBA00022989"/>
    </source>
</evidence>
<dbReference type="SUPFAM" id="SSF52540">
    <property type="entry name" value="P-loop containing nucleoside triphosphate hydrolases"/>
    <property type="match status" value="1"/>
</dbReference>
<dbReference type="CDD" id="cd01127">
    <property type="entry name" value="TrwB_TraG_TraD_VirD4"/>
    <property type="match status" value="1"/>
</dbReference>
<keyword evidence="3" id="KW-0812">Transmembrane</keyword>
<dbReference type="PANTHER" id="PTHR37937">
    <property type="entry name" value="CONJUGATIVE TRANSFER: DNA TRANSPORT"/>
    <property type="match status" value="1"/>
</dbReference>
<evidence type="ECO:0000259" key="7">
    <source>
        <dbReference type="Pfam" id="PF12696"/>
    </source>
</evidence>
<accession>A0ABR7MNF9</accession>
<keyword evidence="2" id="KW-1003">Cell membrane</keyword>
<evidence type="ECO:0000256" key="3">
    <source>
        <dbReference type="ARBA" id="ARBA00022692"/>
    </source>
</evidence>
<gene>
    <name evidence="8" type="ORF">H8B15_16035</name>
</gene>
<evidence type="ECO:0000256" key="1">
    <source>
        <dbReference type="ARBA" id="ARBA00004651"/>
    </source>
</evidence>
<keyword evidence="5" id="KW-0472">Membrane</keyword>